<feature type="domain" description="EF-hand" evidence="12">
    <location>
        <begin position="34"/>
        <end position="69"/>
    </location>
</feature>
<sequence length="177" mass="19877">MADLGMDPTANPADAQLDENGNPVPQLPAVITEEIYQDMKNVWSVFDMDGTDKVTTSELRTIMRAMDVDVGTDDKLEEVRQLIDPDGTGFINFQRFQGVMEDKLKASDTMEDLLDQLKKLDLDQDGKISAPQFKQYMKNMGHKMMEEEIEEMMKEADPKGEGVVDIADLADRLCPAN</sequence>
<evidence type="ECO:0000256" key="4">
    <source>
        <dbReference type="ARBA" id="ARBA00022490"/>
    </source>
</evidence>
<keyword evidence="9" id="KW-0206">Cytoskeleton</keyword>
<evidence type="ECO:0000256" key="7">
    <source>
        <dbReference type="ARBA" id="ARBA00022837"/>
    </source>
</evidence>
<evidence type="ECO:0000256" key="11">
    <source>
        <dbReference type="SAM" id="MobiDB-lite"/>
    </source>
</evidence>
<name>A0A7S3IXW2_9SPIT</name>
<dbReference type="FunFam" id="1.10.238.10:FF:000178">
    <property type="entry name" value="Calmodulin-2 A"/>
    <property type="match status" value="1"/>
</dbReference>
<dbReference type="Gene3D" id="1.10.238.10">
    <property type="entry name" value="EF-hand"/>
    <property type="match status" value="1"/>
</dbReference>
<feature type="domain" description="EF-hand" evidence="12">
    <location>
        <begin position="108"/>
        <end position="143"/>
    </location>
</feature>
<proteinExistence type="inferred from homology"/>
<feature type="domain" description="EF-hand" evidence="12">
    <location>
        <begin position="144"/>
        <end position="177"/>
    </location>
</feature>
<dbReference type="InterPro" id="IPR002048">
    <property type="entry name" value="EF_hand_dom"/>
</dbReference>
<keyword evidence="4" id="KW-0963">Cytoplasm</keyword>
<dbReference type="InterPro" id="IPR018247">
    <property type="entry name" value="EF_Hand_1_Ca_BS"/>
</dbReference>
<comment type="similarity">
    <text evidence="2">Belongs to the centrin family.</text>
</comment>
<dbReference type="PANTHER" id="PTHR23048">
    <property type="entry name" value="MYOSIN LIGHT CHAIN 1, 3"/>
    <property type="match status" value="1"/>
</dbReference>
<organism evidence="13">
    <name type="scientific">Strombidium inclinatum</name>
    <dbReference type="NCBI Taxonomy" id="197538"/>
    <lineage>
        <taxon>Eukaryota</taxon>
        <taxon>Sar</taxon>
        <taxon>Alveolata</taxon>
        <taxon>Ciliophora</taxon>
        <taxon>Intramacronucleata</taxon>
        <taxon>Spirotrichea</taxon>
        <taxon>Oligotrichia</taxon>
        <taxon>Strombidiidae</taxon>
        <taxon>Strombidium</taxon>
    </lineage>
</organism>
<dbReference type="GO" id="GO:0005509">
    <property type="term" value="F:calcium ion binding"/>
    <property type="evidence" value="ECO:0007669"/>
    <property type="project" value="InterPro"/>
</dbReference>
<evidence type="ECO:0000256" key="10">
    <source>
        <dbReference type="ARBA" id="ARBA00025692"/>
    </source>
</evidence>
<comment type="subcellular location">
    <subcellularLocation>
        <location evidence="1">Cytoplasm</location>
        <location evidence="1">Cytoskeleton</location>
    </subcellularLocation>
</comment>
<keyword evidence="7" id="KW-0106">Calcium</keyword>
<evidence type="ECO:0000256" key="9">
    <source>
        <dbReference type="ARBA" id="ARBA00023212"/>
    </source>
</evidence>
<dbReference type="EMBL" id="HBIH01038186">
    <property type="protein sequence ID" value="CAE0334790.1"/>
    <property type="molecule type" value="Transcribed_RNA"/>
</dbReference>
<evidence type="ECO:0000256" key="8">
    <source>
        <dbReference type="ARBA" id="ARBA00022990"/>
    </source>
</evidence>
<dbReference type="AlphaFoldDB" id="A0A7S3IXW2"/>
<dbReference type="SUPFAM" id="SSF47473">
    <property type="entry name" value="EF-hand"/>
    <property type="match status" value="1"/>
</dbReference>
<reference evidence="13" key="1">
    <citation type="submission" date="2021-01" db="EMBL/GenBank/DDBJ databases">
        <authorList>
            <person name="Corre E."/>
            <person name="Pelletier E."/>
            <person name="Niang G."/>
            <person name="Scheremetjew M."/>
            <person name="Finn R."/>
            <person name="Kale V."/>
            <person name="Holt S."/>
            <person name="Cochrane G."/>
            <person name="Meng A."/>
            <person name="Brown T."/>
            <person name="Cohen L."/>
        </authorList>
    </citation>
    <scope>NUCLEOTIDE SEQUENCE</scope>
    <source>
        <strain evidence="13">S3</strain>
    </source>
</reference>
<keyword evidence="8" id="KW-0007">Acetylation</keyword>
<accession>A0A7S3IXW2</accession>
<evidence type="ECO:0000256" key="2">
    <source>
        <dbReference type="ARBA" id="ARBA00005253"/>
    </source>
</evidence>
<dbReference type="PANTHER" id="PTHR23048:SF0">
    <property type="entry name" value="CALMODULIN LIKE 3"/>
    <property type="match status" value="1"/>
</dbReference>
<dbReference type="PROSITE" id="PS50222">
    <property type="entry name" value="EF_HAND_2"/>
    <property type="match status" value="4"/>
</dbReference>
<dbReference type="InterPro" id="IPR050230">
    <property type="entry name" value="CALM/Myosin/TropC-like"/>
</dbReference>
<keyword evidence="6" id="KW-0677">Repeat</keyword>
<dbReference type="PROSITE" id="PS00018">
    <property type="entry name" value="EF_HAND_1"/>
    <property type="match status" value="1"/>
</dbReference>
<dbReference type="Pfam" id="PF13499">
    <property type="entry name" value="EF-hand_7"/>
    <property type="match status" value="1"/>
</dbReference>
<dbReference type="GO" id="GO:0016460">
    <property type="term" value="C:myosin II complex"/>
    <property type="evidence" value="ECO:0007669"/>
    <property type="project" value="TreeGrafter"/>
</dbReference>
<evidence type="ECO:0000256" key="5">
    <source>
        <dbReference type="ARBA" id="ARBA00022723"/>
    </source>
</evidence>
<dbReference type="InterPro" id="IPR011992">
    <property type="entry name" value="EF-hand-dom_pair"/>
</dbReference>
<evidence type="ECO:0000256" key="3">
    <source>
        <dbReference type="ARBA" id="ARBA00020786"/>
    </source>
</evidence>
<comment type="function">
    <text evidence="10">Plays a fundamental role in microtubule organizing center structure and function. Component of the infraciliary lattice (ICL) and the ciliary basal bodies.</text>
</comment>
<evidence type="ECO:0000256" key="1">
    <source>
        <dbReference type="ARBA" id="ARBA00004245"/>
    </source>
</evidence>
<evidence type="ECO:0000259" key="12">
    <source>
        <dbReference type="PROSITE" id="PS50222"/>
    </source>
</evidence>
<dbReference type="SMART" id="SM00054">
    <property type="entry name" value="EFh"/>
    <property type="match status" value="3"/>
</dbReference>
<keyword evidence="5" id="KW-0479">Metal-binding</keyword>
<feature type="domain" description="EF-hand" evidence="12">
    <location>
        <begin position="71"/>
        <end position="106"/>
    </location>
</feature>
<dbReference type="CDD" id="cd00051">
    <property type="entry name" value="EFh"/>
    <property type="match status" value="1"/>
</dbReference>
<evidence type="ECO:0000313" key="13">
    <source>
        <dbReference type="EMBL" id="CAE0334790.1"/>
    </source>
</evidence>
<gene>
    <name evidence="13" type="ORF">SINC0208_LOCUS15429</name>
</gene>
<feature type="region of interest" description="Disordered" evidence="11">
    <location>
        <begin position="1"/>
        <end position="25"/>
    </location>
</feature>
<evidence type="ECO:0000256" key="6">
    <source>
        <dbReference type="ARBA" id="ARBA00022737"/>
    </source>
</evidence>
<protein>
    <recommendedName>
        <fullName evidence="3">Calmodulin</fullName>
    </recommendedName>
</protein>